<dbReference type="AlphaFoldDB" id="A0A895XQ50"/>
<sequence length="238" mass="26439">MCPPAPWGMYRPSTPSGYTPDVIVLALLVALSAALTWPSPVVELDITARDFFYENRTETLTFAASILVKLGQGGFLGFVALFAAASLARKHFTIRPMVAFMSTLLLVGTVMVLKFATGRIAPEWTHDDSGVPPFALFDQVLLFSDLERTMSYPSGHLVNAVVWYGLLVLLLGELMRPWMRYALIIVPPIAVFTSMIYLGWHWVSDCVAGLLIGIVILRLVKRTPWETIPLPTYIEPRV</sequence>
<dbReference type="SMART" id="SM00014">
    <property type="entry name" value="acidPPc"/>
    <property type="match status" value="1"/>
</dbReference>
<dbReference type="SUPFAM" id="SSF48317">
    <property type="entry name" value="Acid phosphatase/Vanadium-dependent haloperoxidase"/>
    <property type="match status" value="1"/>
</dbReference>
<dbReference type="KEGG" id="nav:JQS30_00710"/>
<gene>
    <name evidence="3" type="ORF">JQS30_00710</name>
</gene>
<dbReference type="Proteomes" id="UP000662939">
    <property type="component" value="Chromosome"/>
</dbReference>
<name>A0A895XQ50_9ACTN</name>
<reference evidence="3" key="1">
    <citation type="submission" date="2021-02" db="EMBL/GenBank/DDBJ databases">
        <title>Natronoglycomyces albus gen. nov., sp. nov, a haloalkaliphilic actinobacterium from a soda solonchak soil.</title>
        <authorList>
            <person name="Sorokin D.Y."/>
            <person name="Khijniak T.V."/>
            <person name="Zakharycheva A.P."/>
            <person name="Boueva O.V."/>
            <person name="Ariskina E.V."/>
            <person name="Hahnke R.L."/>
            <person name="Bunk B."/>
            <person name="Sproer C."/>
            <person name="Schumann P."/>
            <person name="Evtushenko L.I."/>
            <person name="Kublanov I.V."/>
        </authorList>
    </citation>
    <scope>NUCLEOTIDE SEQUENCE</scope>
    <source>
        <strain evidence="3">DSM 106290</strain>
    </source>
</reference>
<keyword evidence="1" id="KW-1133">Transmembrane helix</keyword>
<organism evidence="3 4">
    <name type="scientific">Natronoglycomyces albus</name>
    <dbReference type="NCBI Taxonomy" id="2811108"/>
    <lineage>
        <taxon>Bacteria</taxon>
        <taxon>Bacillati</taxon>
        <taxon>Actinomycetota</taxon>
        <taxon>Actinomycetes</taxon>
        <taxon>Glycomycetales</taxon>
        <taxon>Glycomycetaceae</taxon>
        <taxon>Natronoglycomyces</taxon>
    </lineage>
</organism>
<dbReference type="EMBL" id="CP070496">
    <property type="protein sequence ID" value="QSB05499.1"/>
    <property type="molecule type" value="Genomic_DNA"/>
</dbReference>
<dbReference type="Gene3D" id="1.20.144.10">
    <property type="entry name" value="Phosphatidic acid phosphatase type 2/haloperoxidase"/>
    <property type="match status" value="1"/>
</dbReference>
<evidence type="ECO:0000259" key="2">
    <source>
        <dbReference type="SMART" id="SM00014"/>
    </source>
</evidence>
<evidence type="ECO:0000313" key="4">
    <source>
        <dbReference type="Proteomes" id="UP000662939"/>
    </source>
</evidence>
<dbReference type="InterPro" id="IPR036938">
    <property type="entry name" value="PAP2/HPO_sf"/>
</dbReference>
<accession>A0A895XQ50</accession>
<feature type="transmembrane region" description="Helical" evidence="1">
    <location>
        <begin position="178"/>
        <end position="196"/>
    </location>
</feature>
<feature type="transmembrane region" description="Helical" evidence="1">
    <location>
        <begin position="150"/>
        <end position="171"/>
    </location>
</feature>
<keyword evidence="1" id="KW-0812">Transmembrane</keyword>
<evidence type="ECO:0000256" key="1">
    <source>
        <dbReference type="SAM" id="Phobius"/>
    </source>
</evidence>
<feature type="transmembrane region" description="Helical" evidence="1">
    <location>
        <begin position="97"/>
        <end position="116"/>
    </location>
</feature>
<keyword evidence="1" id="KW-0472">Membrane</keyword>
<feature type="transmembrane region" description="Helical" evidence="1">
    <location>
        <begin position="62"/>
        <end position="85"/>
    </location>
</feature>
<evidence type="ECO:0000313" key="3">
    <source>
        <dbReference type="EMBL" id="QSB05499.1"/>
    </source>
</evidence>
<proteinExistence type="predicted"/>
<dbReference type="Pfam" id="PF01569">
    <property type="entry name" value="PAP2"/>
    <property type="match status" value="1"/>
</dbReference>
<feature type="domain" description="Phosphatidic acid phosphatase type 2/haloperoxidase" evidence="2">
    <location>
        <begin position="94"/>
        <end position="221"/>
    </location>
</feature>
<keyword evidence="4" id="KW-1185">Reference proteome</keyword>
<dbReference type="RefSeq" id="WP_213171507.1">
    <property type="nucleotide sequence ID" value="NZ_CP070496.1"/>
</dbReference>
<dbReference type="InterPro" id="IPR000326">
    <property type="entry name" value="PAP2/HPO"/>
</dbReference>
<protein>
    <submittedName>
        <fullName evidence="3">Phosphatase PAP2 family protein</fullName>
    </submittedName>
</protein>